<dbReference type="EMBL" id="CABFNS010000823">
    <property type="protein sequence ID" value="VUC30693.1"/>
    <property type="molecule type" value="Genomic_DNA"/>
</dbReference>
<evidence type="ECO:0000313" key="4">
    <source>
        <dbReference type="Proteomes" id="UP000766486"/>
    </source>
</evidence>
<accession>A0ABY6UHI1</accession>
<keyword evidence="2" id="KW-0812">Transmembrane</keyword>
<sequence>MILPPLSSWTITGSIKPRSYHPTGTTTAASVHSRPGAVTPPTTHPYNPSRSVDTKNESAGHSDDTHRSSTGWVAGRLGLRAPTSQHDGDSDKTALIIMGVFLGVGLLLSLMFWCVYAAAAAPKAVEDAEASLELPGLRARMAPRDLKDEKDLAGHKETEANGESGENKDPKEIQA</sequence>
<reference evidence="3 4" key="1">
    <citation type="submission" date="2019-06" db="EMBL/GenBank/DDBJ databases">
        <authorList>
            <person name="Broberg M."/>
        </authorList>
    </citation>
    <scope>NUCLEOTIDE SEQUENCE [LARGE SCALE GENOMIC DNA]</scope>
</reference>
<evidence type="ECO:0000256" key="1">
    <source>
        <dbReference type="SAM" id="MobiDB-lite"/>
    </source>
</evidence>
<feature type="compositionally biased region" description="Basic and acidic residues" evidence="1">
    <location>
        <begin position="52"/>
        <end position="67"/>
    </location>
</feature>
<feature type="region of interest" description="Disordered" evidence="1">
    <location>
        <begin position="134"/>
        <end position="175"/>
    </location>
</feature>
<evidence type="ECO:0000256" key="2">
    <source>
        <dbReference type="SAM" id="Phobius"/>
    </source>
</evidence>
<feature type="region of interest" description="Disordered" evidence="1">
    <location>
        <begin position="14"/>
        <end position="73"/>
    </location>
</feature>
<feature type="compositionally biased region" description="Basic and acidic residues" evidence="1">
    <location>
        <begin position="142"/>
        <end position="175"/>
    </location>
</feature>
<evidence type="ECO:0008006" key="5">
    <source>
        <dbReference type="Google" id="ProtNLM"/>
    </source>
</evidence>
<proteinExistence type="predicted"/>
<evidence type="ECO:0000313" key="3">
    <source>
        <dbReference type="EMBL" id="VUC30693.1"/>
    </source>
</evidence>
<feature type="transmembrane region" description="Helical" evidence="2">
    <location>
        <begin position="94"/>
        <end position="116"/>
    </location>
</feature>
<keyword evidence="4" id="KW-1185">Reference proteome</keyword>
<comment type="caution">
    <text evidence="3">The sequence shown here is derived from an EMBL/GenBank/DDBJ whole genome shotgun (WGS) entry which is preliminary data.</text>
</comment>
<keyword evidence="2" id="KW-0472">Membrane</keyword>
<feature type="compositionally biased region" description="Polar residues" evidence="1">
    <location>
        <begin position="40"/>
        <end position="51"/>
    </location>
</feature>
<protein>
    <recommendedName>
        <fullName evidence="5">Transmembrane protein</fullName>
    </recommendedName>
</protein>
<organism evidence="3 4">
    <name type="scientific">Bionectria ochroleuca</name>
    <name type="common">Gliocladium roseum</name>
    <dbReference type="NCBI Taxonomy" id="29856"/>
    <lineage>
        <taxon>Eukaryota</taxon>
        <taxon>Fungi</taxon>
        <taxon>Dikarya</taxon>
        <taxon>Ascomycota</taxon>
        <taxon>Pezizomycotina</taxon>
        <taxon>Sordariomycetes</taxon>
        <taxon>Hypocreomycetidae</taxon>
        <taxon>Hypocreales</taxon>
        <taxon>Bionectriaceae</taxon>
        <taxon>Clonostachys</taxon>
    </lineage>
</organism>
<dbReference type="Proteomes" id="UP000766486">
    <property type="component" value="Unassembled WGS sequence"/>
</dbReference>
<name>A0ABY6UHI1_BIOOC</name>
<gene>
    <name evidence="3" type="ORF">CLO192961_LOCUS291831</name>
</gene>
<keyword evidence="2" id="KW-1133">Transmembrane helix</keyword>